<comment type="caution">
    <text evidence="1">The sequence shown here is derived from an EMBL/GenBank/DDBJ whole genome shotgun (WGS) entry which is preliminary data.</text>
</comment>
<dbReference type="Proteomes" id="UP001205998">
    <property type="component" value="Unassembled WGS sequence"/>
</dbReference>
<proteinExistence type="predicted"/>
<reference evidence="1" key="1">
    <citation type="submission" date="2018-07" db="EMBL/GenBank/DDBJ databases">
        <title>Comparative genomics of catfishes provides insights into carnivory and benthic adaptation.</title>
        <authorList>
            <person name="Zhang Y."/>
            <person name="Wang D."/>
            <person name="Peng Z."/>
            <person name="Zheng S."/>
            <person name="Shao F."/>
            <person name="Tao W."/>
        </authorList>
    </citation>
    <scope>NUCLEOTIDE SEQUENCE</scope>
    <source>
        <strain evidence="1">Chongqing</strain>
    </source>
</reference>
<dbReference type="EMBL" id="MU561411">
    <property type="protein sequence ID" value="KAI5613861.1"/>
    <property type="molecule type" value="Genomic_DNA"/>
</dbReference>
<protein>
    <submittedName>
        <fullName evidence="1">General transcription factor II-I repeat domain-containing protein 2-like</fullName>
    </submittedName>
</protein>
<dbReference type="PANTHER" id="PTHR45913">
    <property type="entry name" value="EPM2A-INTERACTING PROTEIN 1"/>
    <property type="match status" value="1"/>
</dbReference>
<keyword evidence="2" id="KW-1185">Reference proteome</keyword>
<dbReference type="AlphaFoldDB" id="A0AAD5ACT6"/>
<sequence>MELIELQCRDTLKSKYDSVCAAQFPCFLSDTLHQLRAQAAQILSMFGSTYLCEQLFCLMKINKTPLRSLTDEHFQSNLRITSAQSLNPDINAIASKKRCRYLA</sequence>
<accession>A0AAD5ACT6</accession>
<evidence type="ECO:0000313" key="1">
    <source>
        <dbReference type="EMBL" id="KAI5613861.1"/>
    </source>
</evidence>
<organism evidence="1 2">
    <name type="scientific">Silurus asotus</name>
    <name type="common">Amur catfish</name>
    <name type="synonym">Parasilurus asotus</name>
    <dbReference type="NCBI Taxonomy" id="30991"/>
    <lineage>
        <taxon>Eukaryota</taxon>
        <taxon>Metazoa</taxon>
        <taxon>Chordata</taxon>
        <taxon>Craniata</taxon>
        <taxon>Vertebrata</taxon>
        <taxon>Euteleostomi</taxon>
        <taxon>Actinopterygii</taxon>
        <taxon>Neopterygii</taxon>
        <taxon>Teleostei</taxon>
        <taxon>Ostariophysi</taxon>
        <taxon>Siluriformes</taxon>
        <taxon>Siluridae</taxon>
        <taxon>Silurus</taxon>
    </lineage>
</organism>
<dbReference type="PANTHER" id="PTHR45913:SF11">
    <property type="entry name" value="EPM2A-INTERACTING PROTEIN 1"/>
    <property type="match status" value="1"/>
</dbReference>
<name>A0AAD5ACT6_SILAS</name>
<gene>
    <name evidence="1" type="ORF">C0J50_11255</name>
</gene>
<evidence type="ECO:0000313" key="2">
    <source>
        <dbReference type="Proteomes" id="UP001205998"/>
    </source>
</evidence>